<dbReference type="SUPFAM" id="SSF53335">
    <property type="entry name" value="S-adenosyl-L-methionine-dependent methyltransferases"/>
    <property type="match status" value="1"/>
</dbReference>
<organism evidence="3 4">
    <name type="scientific">Phormidium yuhuli AB48</name>
    <dbReference type="NCBI Taxonomy" id="2940671"/>
    <lineage>
        <taxon>Bacteria</taxon>
        <taxon>Bacillati</taxon>
        <taxon>Cyanobacteriota</taxon>
        <taxon>Cyanophyceae</taxon>
        <taxon>Oscillatoriophycideae</taxon>
        <taxon>Oscillatoriales</taxon>
        <taxon>Oscillatoriaceae</taxon>
        <taxon>Phormidium</taxon>
        <taxon>Phormidium yuhuli</taxon>
    </lineage>
</organism>
<dbReference type="InterPro" id="IPR029063">
    <property type="entry name" value="SAM-dependent_MTases_sf"/>
</dbReference>
<dbReference type="InterPro" id="IPR008471">
    <property type="entry name" value="MnmC-like_methylTransf"/>
</dbReference>
<dbReference type="Pfam" id="PF05430">
    <property type="entry name" value="Methyltransf_30"/>
    <property type="match status" value="1"/>
</dbReference>
<dbReference type="PANTHER" id="PTHR39963">
    <property type="entry name" value="SLL0983 PROTEIN"/>
    <property type="match status" value="1"/>
</dbReference>
<feature type="compositionally biased region" description="Basic and acidic residues" evidence="1">
    <location>
        <begin position="267"/>
        <end position="280"/>
    </location>
</feature>
<gene>
    <name evidence="3" type="ORF">NEA10_20250</name>
</gene>
<proteinExistence type="predicted"/>
<keyword evidence="4" id="KW-1185">Reference proteome</keyword>
<dbReference type="GO" id="GO:0032259">
    <property type="term" value="P:methylation"/>
    <property type="evidence" value="ECO:0007669"/>
    <property type="project" value="UniProtKB-KW"/>
</dbReference>
<keyword evidence="3" id="KW-0489">Methyltransferase</keyword>
<keyword evidence="3" id="KW-0808">Transferase</keyword>
<feature type="compositionally biased region" description="Basic residues" evidence="1">
    <location>
        <begin position="290"/>
        <end position="299"/>
    </location>
</feature>
<dbReference type="Proteomes" id="UP001056708">
    <property type="component" value="Chromosome"/>
</dbReference>
<evidence type="ECO:0000259" key="2">
    <source>
        <dbReference type="Pfam" id="PF05430"/>
    </source>
</evidence>
<evidence type="ECO:0000256" key="1">
    <source>
        <dbReference type="SAM" id="MobiDB-lite"/>
    </source>
</evidence>
<dbReference type="PANTHER" id="PTHR39963:SF1">
    <property type="entry name" value="MNMC-LIKE METHYLTRANSFERASE DOMAIN-CONTAINING PROTEIN"/>
    <property type="match status" value="1"/>
</dbReference>
<dbReference type="GO" id="GO:0008168">
    <property type="term" value="F:methyltransferase activity"/>
    <property type="evidence" value="ECO:0007669"/>
    <property type="project" value="UniProtKB-KW"/>
</dbReference>
<feature type="region of interest" description="Disordered" evidence="1">
    <location>
        <begin position="259"/>
        <end position="299"/>
    </location>
</feature>
<dbReference type="RefSeq" id="WP_252663155.1">
    <property type="nucleotide sequence ID" value="NZ_CP098611.1"/>
</dbReference>
<evidence type="ECO:0000313" key="4">
    <source>
        <dbReference type="Proteomes" id="UP001056708"/>
    </source>
</evidence>
<feature type="domain" description="MnmC-like methyltransferase" evidence="2">
    <location>
        <begin position="131"/>
        <end position="234"/>
    </location>
</feature>
<sequence length="299" mass="33680">MSAPQFPRIPLVRPLTPQPTQDGSFTFFSQEFGELFHSHHGAKQEAEQKFVNPTRLREQAHIHDVLYLLDVCYGLGYNSAAALDAIWEANPHCRIVLVGLELDRVIPKAAVHEDLLDCWSNDVQWRLADLAQEHQFEDTRLNAKLYLGDARSQIQELSDSGFQANAIFLDPFSPPTCPELWTVDFLEKLGDCLGPNGYLATYSCSAAVRSALQEIGLNIGSTHPVGRKSPGTVACWCDRPLPPLSLQEQEHLETRAAIPYRDPSLSDSRDLIQERRRQEQAESNLEPTSHWKKRWAAAN</sequence>
<evidence type="ECO:0000313" key="3">
    <source>
        <dbReference type="EMBL" id="USR91124.1"/>
    </source>
</evidence>
<dbReference type="EMBL" id="CP098611">
    <property type="protein sequence ID" value="USR91124.1"/>
    <property type="molecule type" value="Genomic_DNA"/>
</dbReference>
<accession>A0ABY5API3</accession>
<reference evidence="3" key="1">
    <citation type="submission" date="2022-06" db="EMBL/GenBank/DDBJ databases">
        <title>Genome sequence of Phormidium yuhuli AB48 isolated from an industrial photobioreactor environment.</title>
        <authorList>
            <person name="Qiu Y."/>
            <person name="Noonan A.J.C."/>
            <person name="Dofher K."/>
            <person name="Koch M."/>
            <person name="Kieft B."/>
            <person name="Lin X."/>
            <person name="Ziels R.M."/>
            <person name="Hallam S.J."/>
        </authorList>
    </citation>
    <scope>NUCLEOTIDE SEQUENCE</scope>
    <source>
        <strain evidence="3">AB48</strain>
    </source>
</reference>
<name>A0ABY5API3_9CYAN</name>
<protein>
    <submittedName>
        <fullName evidence="3">MnmC family methyltransferase</fullName>
    </submittedName>
</protein>
<dbReference type="Gene3D" id="3.40.50.150">
    <property type="entry name" value="Vaccinia Virus protein VP39"/>
    <property type="match status" value="1"/>
</dbReference>